<dbReference type="CDD" id="cd00108">
    <property type="entry name" value="KR"/>
    <property type="match status" value="2"/>
</dbReference>
<dbReference type="FunFam" id="2.40.20.10:FF:000004">
    <property type="entry name" value="Hepatocyte growth factor"/>
    <property type="match status" value="1"/>
</dbReference>
<dbReference type="GO" id="GO:0004252">
    <property type="term" value="F:serine-type endopeptidase activity"/>
    <property type="evidence" value="ECO:0007669"/>
    <property type="project" value="InterPro"/>
</dbReference>
<dbReference type="Pfam" id="PF00089">
    <property type="entry name" value="Trypsin"/>
    <property type="match status" value="1"/>
</dbReference>
<dbReference type="Gene3D" id="3.50.4.10">
    <property type="entry name" value="Hepatocyte Growth Factor"/>
    <property type="match status" value="1"/>
</dbReference>
<evidence type="ECO:0000256" key="3">
    <source>
        <dbReference type="ARBA" id="ARBA00022572"/>
    </source>
</evidence>
<dbReference type="KEGG" id="pcoo:112852453"/>
<dbReference type="PANTHER" id="PTHR24261">
    <property type="entry name" value="PLASMINOGEN-RELATED"/>
    <property type="match status" value="1"/>
</dbReference>
<feature type="signal peptide" evidence="8">
    <location>
        <begin position="1"/>
        <end position="32"/>
    </location>
</feature>
<keyword evidence="2" id="KW-0964">Secreted</keyword>
<dbReference type="GeneID" id="112852453"/>
<evidence type="ECO:0000256" key="6">
    <source>
        <dbReference type="ARBA" id="ARBA00023157"/>
    </source>
</evidence>
<name>A0A6P6H7P0_PUMCO</name>
<dbReference type="PROSITE" id="PS50240">
    <property type="entry name" value="TRYPSIN_DOM"/>
    <property type="match status" value="1"/>
</dbReference>
<protein>
    <submittedName>
        <fullName evidence="13">Hepatocyte growth factor-like protein</fullName>
    </submittedName>
</protein>
<feature type="chain" id="PRO_5028124701" evidence="8">
    <location>
        <begin position="33"/>
        <end position="400"/>
    </location>
</feature>
<dbReference type="PROSITE" id="PS00021">
    <property type="entry name" value="KRINGLE_1"/>
    <property type="match status" value="2"/>
</dbReference>
<dbReference type="SUPFAM" id="SSF57414">
    <property type="entry name" value="Hairpin loop containing domain-like"/>
    <property type="match status" value="1"/>
</dbReference>
<sequence length="400" mass="45655">MRLWWVTVQPPARRMGWFPLLLLLTQCSRVPGQRSPLNDFQVLRGTELQHLLHAVGPGPWQEHVADAEECAGRCGPLLDCRAFHYNVSSHGCQLLPWTQYSPYTQLQRSGRCDLFQKKDYVRTCVMDNGVKYRGTVAITTGGLPCQRWNHRFPNDHKYTPTLRNGLEENFCRNPDGDPGGPWCYTTDPAVRFQTCGIKSCREAACVWCNGEEYRGAVDRTESGRECQRWDLQRPHAHPFEPGKFLDKDLDDNYCRNPDGSERPWCYTTDPKVEREFCDLPRCGLEAQPRHEATTLSCFRGKGEGYRGTNVASLNVISNQECNIKHRGRIRESEMCTEGLLAPVGACEGDYGGPLACFTHDCWVLEGIIIPNRVCARPRWPAIFMRVSVFTDWIHKVMRLG</sequence>
<feature type="disulfide bond" evidence="7">
    <location>
        <begin position="205"/>
        <end position="282"/>
    </location>
</feature>
<dbReference type="FunFam" id="2.40.20.10:FF:000002">
    <property type="entry name" value="Hepatocyte growth factor"/>
    <property type="match status" value="1"/>
</dbReference>
<evidence type="ECO:0000256" key="1">
    <source>
        <dbReference type="ARBA" id="ARBA00004613"/>
    </source>
</evidence>
<comment type="subcellular location">
    <subcellularLocation>
        <location evidence="1">Secreted</location>
    </subcellularLocation>
</comment>
<evidence type="ECO:0000256" key="2">
    <source>
        <dbReference type="ARBA" id="ARBA00022525"/>
    </source>
</evidence>
<evidence type="ECO:0000259" key="11">
    <source>
        <dbReference type="PROSITE" id="PS50948"/>
    </source>
</evidence>
<feature type="domain" description="Peptidase S1" evidence="10">
    <location>
        <begin position="311"/>
        <end position="398"/>
    </location>
</feature>
<dbReference type="CDD" id="cd01099">
    <property type="entry name" value="PAN_AP_HGF"/>
    <property type="match status" value="1"/>
</dbReference>
<gene>
    <name evidence="13" type="primary">MST1</name>
</gene>
<dbReference type="FunFam" id="3.50.4.10:FF:000004">
    <property type="entry name" value="Hepatocyte growth factor-like 1"/>
    <property type="match status" value="1"/>
</dbReference>
<keyword evidence="6 7" id="KW-1015">Disulfide bond</keyword>
<dbReference type="Gene3D" id="2.40.20.10">
    <property type="entry name" value="Plasminogen Kringle 4"/>
    <property type="match status" value="2"/>
</dbReference>
<dbReference type="Pfam" id="PF00024">
    <property type="entry name" value="PAN_1"/>
    <property type="match status" value="1"/>
</dbReference>
<evidence type="ECO:0000259" key="9">
    <source>
        <dbReference type="PROSITE" id="PS50070"/>
    </source>
</evidence>
<dbReference type="PRINTS" id="PR00018">
    <property type="entry name" value="KRINGLE"/>
</dbReference>
<dbReference type="GO" id="GO:0005102">
    <property type="term" value="F:signaling receptor binding"/>
    <property type="evidence" value="ECO:0007669"/>
    <property type="project" value="TreeGrafter"/>
</dbReference>
<dbReference type="SUPFAM" id="SSF50494">
    <property type="entry name" value="Trypsin-like serine proteases"/>
    <property type="match status" value="1"/>
</dbReference>
<dbReference type="SMART" id="SM00020">
    <property type="entry name" value="Tryp_SPc"/>
    <property type="match status" value="1"/>
</dbReference>
<keyword evidence="3 7" id="KW-0420">Kringle</keyword>
<dbReference type="PROSITE" id="PS50948">
    <property type="entry name" value="PAN"/>
    <property type="match status" value="1"/>
</dbReference>
<accession>A0A6P6H7P0</accession>
<feature type="disulfide bond" evidence="7">
    <location>
        <begin position="226"/>
        <end position="265"/>
    </location>
</feature>
<dbReference type="GO" id="GO:0006508">
    <property type="term" value="P:proteolysis"/>
    <property type="evidence" value="ECO:0007669"/>
    <property type="project" value="InterPro"/>
</dbReference>
<feature type="disulfide bond" evidence="7">
    <location>
        <begin position="254"/>
        <end position="277"/>
    </location>
</feature>
<dbReference type="SMART" id="SM00130">
    <property type="entry name" value="KR"/>
    <property type="match status" value="2"/>
</dbReference>
<reference evidence="13" key="1">
    <citation type="submission" date="2025-08" db="UniProtKB">
        <authorList>
            <consortium name="RefSeq"/>
        </authorList>
    </citation>
    <scope>IDENTIFICATION</scope>
    <source>
        <tissue evidence="13">Blood</tissue>
    </source>
</reference>
<dbReference type="InterPro" id="IPR043504">
    <property type="entry name" value="Peptidase_S1_PA_chymotrypsin"/>
</dbReference>
<dbReference type="SUPFAM" id="SSF57440">
    <property type="entry name" value="Kringle-like"/>
    <property type="match status" value="2"/>
</dbReference>
<dbReference type="InterPro" id="IPR003609">
    <property type="entry name" value="Pan_app"/>
</dbReference>
<dbReference type="GO" id="GO:0005615">
    <property type="term" value="C:extracellular space"/>
    <property type="evidence" value="ECO:0007669"/>
    <property type="project" value="TreeGrafter"/>
</dbReference>
<feature type="domain" description="Kringle" evidence="9">
    <location>
        <begin position="204"/>
        <end position="282"/>
    </location>
</feature>
<dbReference type="CTD" id="4485"/>
<dbReference type="InterPro" id="IPR038178">
    <property type="entry name" value="Kringle_sf"/>
</dbReference>
<dbReference type="PANTHER" id="PTHR24261:SF12">
    <property type="entry name" value="HEPATOCYTE GROWTH FACTOR-LIKE PROTEIN-RELATED"/>
    <property type="match status" value="1"/>
</dbReference>
<dbReference type="Gene3D" id="2.40.10.10">
    <property type="entry name" value="Trypsin-like serine proteases"/>
    <property type="match status" value="1"/>
</dbReference>
<dbReference type="InterPro" id="IPR013806">
    <property type="entry name" value="Kringle-like"/>
</dbReference>
<keyword evidence="12" id="KW-1185">Reference proteome</keyword>
<evidence type="ECO:0000313" key="12">
    <source>
        <dbReference type="Proteomes" id="UP000515131"/>
    </source>
</evidence>
<dbReference type="PROSITE" id="PS50070">
    <property type="entry name" value="KRINGLE_2"/>
    <property type="match status" value="2"/>
</dbReference>
<evidence type="ECO:0000259" key="10">
    <source>
        <dbReference type="PROSITE" id="PS50240"/>
    </source>
</evidence>
<organism evidence="12 13">
    <name type="scientific">Puma concolor</name>
    <name type="common">Mountain lion</name>
    <name type="synonym">Felis concolor</name>
    <dbReference type="NCBI Taxonomy" id="9696"/>
    <lineage>
        <taxon>Eukaryota</taxon>
        <taxon>Metazoa</taxon>
        <taxon>Chordata</taxon>
        <taxon>Craniata</taxon>
        <taxon>Vertebrata</taxon>
        <taxon>Euteleostomi</taxon>
        <taxon>Mammalia</taxon>
        <taxon>Eutheria</taxon>
        <taxon>Laurasiatheria</taxon>
        <taxon>Carnivora</taxon>
        <taxon>Feliformia</taxon>
        <taxon>Felidae</taxon>
        <taxon>Felinae</taxon>
        <taxon>Puma</taxon>
    </lineage>
</organism>
<dbReference type="AlphaFoldDB" id="A0A6P6H7P0"/>
<dbReference type="InterPro" id="IPR001254">
    <property type="entry name" value="Trypsin_dom"/>
</dbReference>
<feature type="domain" description="Kringle" evidence="9">
    <location>
        <begin position="123"/>
        <end position="200"/>
    </location>
</feature>
<dbReference type="InterPro" id="IPR009003">
    <property type="entry name" value="Peptidase_S1_PA"/>
</dbReference>
<dbReference type="InterPro" id="IPR000001">
    <property type="entry name" value="Kringle"/>
</dbReference>
<evidence type="ECO:0000256" key="7">
    <source>
        <dbReference type="PROSITE-ProRule" id="PRU00121"/>
    </source>
</evidence>
<evidence type="ECO:0000256" key="8">
    <source>
        <dbReference type="SAM" id="SignalP"/>
    </source>
</evidence>
<evidence type="ECO:0000256" key="4">
    <source>
        <dbReference type="ARBA" id="ARBA00022729"/>
    </source>
</evidence>
<comment type="caution">
    <text evidence="7">Lacks conserved residue(s) required for the propagation of feature annotation.</text>
</comment>
<evidence type="ECO:0000313" key="13">
    <source>
        <dbReference type="RefSeq" id="XP_025771724.1"/>
    </source>
</evidence>
<dbReference type="Pfam" id="PF00051">
    <property type="entry name" value="Kringle"/>
    <property type="match status" value="2"/>
</dbReference>
<evidence type="ECO:0000256" key="5">
    <source>
        <dbReference type="ARBA" id="ARBA00022737"/>
    </source>
</evidence>
<dbReference type="InterPro" id="IPR050759">
    <property type="entry name" value="Serine_protease_kringle"/>
</dbReference>
<dbReference type="InterPro" id="IPR018056">
    <property type="entry name" value="Kringle_CS"/>
</dbReference>
<keyword evidence="5" id="KW-0677">Repeat</keyword>
<proteinExistence type="predicted"/>
<dbReference type="Proteomes" id="UP000515131">
    <property type="component" value="Unplaced"/>
</dbReference>
<keyword evidence="4 8" id="KW-0732">Signal</keyword>
<dbReference type="RefSeq" id="XP_025771724.1">
    <property type="nucleotide sequence ID" value="XM_025915939.1"/>
</dbReference>
<feature type="domain" description="Apple" evidence="11">
    <location>
        <begin position="27"/>
        <end position="119"/>
    </location>
</feature>
<dbReference type="SMART" id="SM00473">
    <property type="entry name" value="PAN_AP"/>
    <property type="match status" value="1"/>
</dbReference>